<feature type="region of interest" description="Disordered" evidence="1">
    <location>
        <begin position="116"/>
        <end position="137"/>
    </location>
</feature>
<dbReference type="Proteomes" id="UP000694421">
    <property type="component" value="Unplaced"/>
</dbReference>
<dbReference type="AlphaFoldDB" id="A0A8D0DRG9"/>
<evidence type="ECO:0000256" key="1">
    <source>
        <dbReference type="SAM" id="MobiDB-lite"/>
    </source>
</evidence>
<evidence type="ECO:0000313" key="3">
    <source>
        <dbReference type="Proteomes" id="UP000694421"/>
    </source>
</evidence>
<evidence type="ECO:0000313" key="2">
    <source>
        <dbReference type="Ensembl" id="ENSSMRP00000019527.1"/>
    </source>
</evidence>
<feature type="compositionally biased region" description="Basic and acidic residues" evidence="1">
    <location>
        <begin position="117"/>
        <end position="127"/>
    </location>
</feature>
<accession>A0A8D0DRG9</accession>
<organism evidence="2 3">
    <name type="scientific">Salvator merianae</name>
    <name type="common">Argentine black and white tegu</name>
    <name type="synonym">Tupinambis merianae</name>
    <dbReference type="NCBI Taxonomy" id="96440"/>
    <lineage>
        <taxon>Eukaryota</taxon>
        <taxon>Metazoa</taxon>
        <taxon>Chordata</taxon>
        <taxon>Craniata</taxon>
        <taxon>Vertebrata</taxon>
        <taxon>Euteleostomi</taxon>
        <taxon>Lepidosauria</taxon>
        <taxon>Squamata</taxon>
        <taxon>Bifurcata</taxon>
        <taxon>Unidentata</taxon>
        <taxon>Episquamata</taxon>
        <taxon>Laterata</taxon>
        <taxon>Teiioidea</taxon>
        <taxon>Teiidae</taxon>
        <taxon>Salvator</taxon>
    </lineage>
</organism>
<dbReference type="Ensembl" id="ENSSMRT00000022913.1">
    <property type="protein sequence ID" value="ENSSMRP00000019527.1"/>
    <property type="gene ID" value="ENSSMRG00000015224.1"/>
</dbReference>
<name>A0A8D0DRG9_SALMN</name>
<protein>
    <submittedName>
        <fullName evidence="2">Uncharacterized protein</fullName>
    </submittedName>
</protein>
<proteinExistence type="predicted"/>
<reference evidence="2" key="2">
    <citation type="submission" date="2025-09" db="UniProtKB">
        <authorList>
            <consortium name="Ensembl"/>
        </authorList>
    </citation>
    <scope>IDENTIFICATION</scope>
</reference>
<sequence>GSTPAVAHCSYLFCNSRIPGNPEKIMPSHVESNIVVVTQLAAFRAAKHKAGNVIRFMVKVLNSFTSPSKWFSPLPNSSSKSAFLNWGPYYPLWAPRIFLPSPSHFHCCAHLVGQGGHRKETRSEGKRLRNTALSNPP</sequence>
<reference evidence="2" key="1">
    <citation type="submission" date="2025-08" db="UniProtKB">
        <authorList>
            <consortium name="Ensembl"/>
        </authorList>
    </citation>
    <scope>IDENTIFICATION</scope>
</reference>
<keyword evidence="3" id="KW-1185">Reference proteome</keyword>